<evidence type="ECO:0000313" key="2">
    <source>
        <dbReference type="Proteomes" id="UP000286134"/>
    </source>
</evidence>
<protein>
    <recommendedName>
        <fullName evidence="3">BTB domain-containing protein</fullName>
    </recommendedName>
</protein>
<dbReference type="AlphaFoldDB" id="A0A420HSC0"/>
<comment type="caution">
    <text evidence="1">The sequence shown here is derived from an EMBL/GenBank/DDBJ whole genome shotgun (WGS) entry which is preliminary data.</text>
</comment>
<sequence>MVSNPDSIISVISCSSRQSYRPCSHIGHAQNISRNEFPIFGDTGDVEILVSAGGKTNRYLLHRIILAQCSKFFLASTSDEWWKETGQIIGCEDKANEKEEQKNGKRWTYELDMGDGVHDVPVLVQRKFNRLSINSENCPPLVQNKPGRTFHQSFVQSESVVSHQSISSSSYNCREAAGLRQTYHNLFLIFYNYPPELDSHCISRAYHQCKALLSLADLYDALPVVGPRIEHHLLRFQAALWKHIAKYPSSYLYLGYFTESRSIFLEAFVHVLGRWPEIEHYIRERLPSCVTKLMQDKFRDLKELVRRVEINLWSLTLYTTGGNRVTPQNSYLEWLAVSFFREWLTENSFIPSSLSTTQSVQSNRASKLSNSSIESESKTREQSCCSMIIQKDDLQTPSHNLHNQISSRTSHLLSSFNSQYIHDLHTIIPSTLLDIGRSTPSDPIYLGHEECKRFLKLNESSYTRTSLRNFELRLEELRALARQVVKPVVESQLNNGKHMEEYLVCIGVNAGEWPWERER</sequence>
<dbReference type="PANTHER" id="PTHR38119:SF1">
    <property type="entry name" value="BTB DOMAIN-CONTAINING PROTEIN"/>
    <property type="match status" value="1"/>
</dbReference>
<organism evidence="1 2">
    <name type="scientific">Erysiphe neolycopersici</name>
    <dbReference type="NCBI Taxonomy" id="212602"/>
    <lineage>
        <taxon>Eukaryota</taxon>
        <taxon>Fungi</taxon>
        <taxon>Dikarya</taxon>
        <taxon>Ascomycota</taxon>
        <taxon>Pezizomycotina</taxon>
        <taxon>Leotiomycetes</taxon>
        <taxon>Erysiphales</taxon>
        <taxon>Erysiphaceae</taxon>
        <taxon>Erysiphe</taxon>
    </lineage>
</organism>
<proteinExistence type="predicted"/>
<reference evidence="1 2" key="1">
    <citation type="journal article" date="2018" name="BMC Genomics">
        <title>Comparative genome analyses reveal sequence features reflecting distinct modes of host-adaptation between dicot and monocot powdery mildew.</title>
        <authorList>
            <person name="Wu Y."/>
            <person name="Ma X."/>
            <person name="Pan Z."/>
            <person name="Kale S.D."/>
            <person name="Song Y."/>
            <person name="King H."/>
            <person name="Zhang Q."/>
            <person name="Presley C."/>
            <person name="Deng X."/>
            <person name="Wei C.I."/>
            <person name="Xiao S."/>
        </authorList>
    </citation>
    <scope>NUCLEOTIDE SEQUENCE [LARGE SCALE GENOMIC DNA]</scope>
    <source>
        <strain evidence="1">UMSG2</strain>
    </source>
</reference>
<dbReference type="STRING" id="212602.A0A420HSC0"/>
<evidence type="ECO:0000313" key="1">
    <source>
        <dbReference type="EMBL" id="RKF60330.1"/>
    </source>
</evidence>
<dbReference type="PANTHER" id="PTHR38119">
    <property type="entry name" value="BTB DOMAIN-CONTAINING PROTEIN-RELATED"/>
    <property type="match status" value="1"/>
</dbReference>
<evidence type="ECO:0008006" key="3">
    <source>
        <dbReference type="Google" id="ProtNLM"/>
    </source>
</evidence>
<dbReference type="OrthoDB" id="5280838at2759"/>
<accession>A0A420HSC0</accession>
<gene>
    <name evidence="1" type="ORF">OnM2_052023</name>
</gene>
<dbReference type="Proteomes" id="UP000286134">
    <property type="component" value="Unassembled WGS sequence"/>
</dbReference>
<keyword evidence="2" id="KW-1185">Reference proteome</keyword>
<name>A0A420HSC0_9PEZI</name>
<dbReference type="EMBL" id="MCFK01005209">
    <property type="protein sequence ID" value="RKF60330.1"/>
    <property type="molecule type" value="Genomic_DNA"/>
</dbReference>